<dbReference type="PANTHER" id="PTHR46901:SF3">
    <property type="entry name" value="EGF-LIKE DOMAIN-CONTAINING PROTEIN"/>
    <property type="match status" value="1"/>
</dbReference>
<dbReference type="Proteomes" id="UP000274131">
    <property type="component" value="Unassembled WGS sequence"/>
</dbReference>
<evidence type="ECO:0000259" key="6">
    <source>
        <dbReference type="PROSITE" id="PS51670"/>
    </source>
</evidence>
<dbReference type="SUPFAM" id="SSF49344">
    <property type="entry name" value="CBD9-like"/>
    <property type="match status" value="2"/>
</dbReference>
<dbReference type="SMART" id="SM00181">
    <property type="entry name" value="EGF"/>
    <property type="match status" value="5"/>
</dbReference>
<feature type="disulfide bond" evidence="2">
    <location>
        <begin position="122"/>
        <end position="131"/>
    </location>
</feature>
<evidence type="ECO:0000256" key="2">
    <source>
        <dbReference type="PROSITE-ProRule" id="PRU00076"/>
    </source>
</evidence>
<dbReference type="SUPFAM" id="SSF57567">
    <property type="entry name" value="Serine protease inhibitors"/>
    <property type="match status" value="3"/>
</dbReference>
<dbReference type="InterPro" id="IPR003582">
    <property type="entry name" value="ShKT_dom"/>
</dbReference>
<dbReference type="PROSITE" id="PS00022">
    <property type="entry name" value="EGF_1"/>
    <property type="match status" value="1"/>
</dbReference>
<dbReference type="Gene3D" id="2.60.40.1210">
    <property type="entry name" value="Cellobiose dehydrogenase, cytochrome domain"/>
    <property type="match status" value="1"/>
</dbReference>
<evidence type="ECO:0000256" key="1">
    <source>
        <dbReference type="ARBA" id="ARBA00022900"/>
    </source>
</evidence>
<reference evidence="7 8" key="2">
    <citation type="submission" date="2018-10" db="EMBL/GenBank/DDBJ databases">
        <authorList>
            <consortium name="Pathogen Informatics"/>
        </authorList>
    </citation>
    <scope>NUCLEOTIDE SEQUENCE [LARGE SCALE GENOMIC DNA]</scope>
</reference>
<dbReference type="Gene3D" id="2.10.25.10">
    <property type="entry name" value="Laminin"/>
    <property type="match status" value="4"/>
</dbReference>
<dbReference type="AlphaFoldDB" id="A0A0N4VEL4"/>
<keyword evidence="8" id="KW-1185">Reference proteome</keyword>
<keyword evidence="1" id="KW-0722">Serine protease inhibitor</keyword>
<evidence type="ECO:0000313" key="9">
    <source>
        <dbReference type="WBParaSite" id="EVEC_0000912901-mRNA-1"/>
    </source>
</evidence>
<name>A0A0N4VEL4_ENTVE</name>
<dbReference type="WBParaSite" id="EVEC_0000912901-mRNA-1">
    <property type="protein sequence ID" value="EVEC_0000912901-mRNA-1"/>
    <property type="gene ID" value="EVEC_0000912901"/>
</dbReference>
<dbReference type="CDD" id="cd09631">
    <property type="entry name" value="DOMON_DOH"/>
    <property type="match status" value="4"/>
</dbReference>
<keyword evidence="2" id="KW-0245">EGF-like domain</keyword>
<proteinExistence type="predicted"/>
<dbReference type="EMBL" id="UXUI01009486">
    <property type="protein sequence ID" value="VDD93819.1"/>
    <property type="molecule type" value="Genomic_DNA"/>
</dbReference>
<dbReference type="PROSITE" id="PS50836">
    <property type="entry name" value="DOMON"/>
    <property type="match status" value="3"/>
</dbReference>
<dbReference type="SMART" id="SM00664">
    <property type="entry name" value="DoH"/>
    <property type="match status" value="4"/>
</dbReference>
<keyword evidence="1" id="KW-0646">Protease inhibitor</keyword>
<feature type="region of interest" description="Disordered" evidence="3">
    <location>
        <begin position="1121"/>
        <end position="1215"/>
    </location>
</feature>
<dbReference type="Pfam" id="PF01826">
    <property type="entry name" value="TIL"/>
    <property type="match status" value="2"/>
</dbReference>
<dbReference type="PROSITE" id="PS51670">
    <property type="entry name" value="SHKT"/>
    <property type="match status" value="1"/>
</dbReference>
<dbReference type="Pfam" id="PF03351">
    <property type="entry name" value="DOMON"/>
    <property type="match status" value="4"/>
</dbReference>
<dbReference type="PROSITE" id="PS50026">
    <property type="entry name" value="EGF_3"/>
    <property type="match status" value="1"/>
</dbReference>
<feature type="domain" description="DOMON" evidence="5">
    <location>
        <begin position="580"/>
        <end position="699"/>
    </location>
</feature>
<dbReference type="InterPro" id="IPR002919">
    <property type="entry name" value="TIL_dom"/>
</dbReference>
<reference evidence="9" key="1">
    <citation type="submission" date="2017-02" db="UniProtKB">
        <authorList>
            <consortium name="WormBaseParasite"/>
        </authorList>
    </citation>
    <scope>IDENTIFICATION</scope>
</reference>
<evidence type="ECO:0000313" key="8">
    <source>
        <dbReference type="Proteomes" id="UP000274131"/>
    </source>
</evidence>
<dbReference type="GO" id="GO:0004867">
    <property type="term" value="F:serine-type endopeptidase inhibitor activity"/>
    <property type="evidence" value="ECO:0007669"/>
    <property type="project" value="UniProtKB-KW"/>
</dbReference>
<evidence type="ECO:0000259" key="5">
    <source>
        <dbReference type="PROSITE" id="PS50836"/>
    </source>
</evidence>
<feature type="domain" description="ShKT" evidence="6">
    <location>
        <begin position="186"/>
        <end position="227"/>
    </location>
</feature>
<evidence type="ECO:0000313" key="7">
    <source>
        <dbReference type="EMBL" id="VDD93819.1"/>
    </source>
</evidence>
<feature type="domain" description="EGF-like" evidence="4">
    <location>
        <begin position="91"/>
        <end position="132"/>
    </location>
</feature>
<dbReference type="PANTHER" id="PTHR46901">
    <property type="entry name" value="GH04942P"/>
    <property type="match status" value="1"/>
</dbReference>
<dbReference type="STRING" id="51028.A0A0N4VEL4"/>
<dbReference type="InterPro" id="IPR000742">
    <property type="entry name" value="EGF"/>
</dbReference>
<dbReference type="InterPro" id="IPR045266">
    <property type="entry name" value="DOH_DOMON"/>
</dbReference>
<evidence type="ECO:0000256" key="3">
    <source>
        <dbReference type="SAM" id="MobiDB-lite"/>
    </source>
</evidence>
<feature type="domain" description="DOMON" evidence="5">
    <location>
        <begin position="403"/>
        <end position="524"/>
    </location>
</feature>
<comment type="caution">
    <text evidence="2">Lacks conserved residue(s) required for the propagation of feature annotation.</text>
</comment>
<evidence type="ECO:0000259" key="4">
    <source>
        <dbReference type="PROSITE" id="PS50026"/>
    </source>
</evidence>
<dbReference type="InterPro" id="IPR036084">
    <property type="entry name" value="Ser_inhib-like_sf"/>
</dbReference>
<feature type="compositionally biased region" description="Low complexity" evidence="3">
    <location>
        <begin position="1176"/>
        <end position="1187"/>
    </location>
</feature>
<keyword evidence="2" id="KW-1015">Disulfide bond</keyword>
<accession>A0A0N4VEL4</accession>
<dbReference type="InterPro" id="IPR005018">
    <property type="entry name" value="DOMON_domain"/>
</dbReference>
<dbReference type="OrthoDB" id="188511at2759"/>
<feature type="compositionally biased region" description="Polar residues" evidence="3">
    <location>
        <begin position="1121"/>
        <end position="1138"/>
    </location>
</feature>
<sequence length="1215" mass="135464">MLTPISTYITPANPTRRTQAVLIPPDLECYDCSLRLVRQAKEFGSNYQFFSCAAIHIVKEIPDGDTCFEQGTRKNSTCECKPFFSGKDCSFKDECWDDTNCGNDGRCIVVNKLVEPRKQCFCKNSRYGDHCELGNSRSRSWVAIGWKSPSSEKKCPILNVAATSDSTLTSSRTEKKKTTEEGKEECLENEMYSNCPEFTRQCEASCDWTSFPETIPDCPRSCGTPRCVCREGFVRVSNENDTCVPFNYCSSQAEVECPGNATWAKCGVACEPTCENMYDTSPCEATCDVPACTCADNYVRFQGECIFWGDCPKTEEQPNLEELSCGINETINECGRICEPDCVTVKSCDLCAKPACSCIEGYARHNGKCIYWGDCSLDGQLFSGVVGDVCYGDWRWPPGCRDCDYRISWNYVDESDEIEFSIETRAPSNWWTGVGFSKTGSMAEADLIVVKSKNGHLSLHDMYATGFGTPREDKEQNVYTPTIVGTHVNGILRAQFTRKRDTGDRTSDHRFSDNECYKFLFPVSGGRLDENGQFMQHVSAPHVSENEICIRSCTSPQAVQPTTSCETEFRYPTGCEGIACDYIAKWEYSTARKDVHFEISAKELGRWTGIGFSRDGSMANSDVYTGWVYEGKAYITDRFAYGRQLPAIDPSDRQDIYDISGKIEDDIQTISFRRKVISADVATDFPLNKCYYFLFPIGGGRVLARKTHDFQNSKTPIGYHDLYQPRVSRTKICICDKNGVPIASEDAPPAVRSHCADFVIGSAIRGVSRVRDYFATSKSTPQLDIFFGGKDSLRLTTMYEKNGITTVTFRKPLKAEDTADNSIVKGPMTLVWAKGVFSESDESDAKKFTGQKNGLSLDTHKLISKLSAEQKQKPEGPKTMCTGSFFYPTKCNGSECKYAVSWRSNGRKVDFVLETDIQRDHWSGIGFSIDGSMAKSDIIDSAVHVLDYYSPGYGRPKLDEDQGVFDIHAVFETGRVYANFSRSLATNDEQDLPLNQCVYFIFPVTGGPLEDGSGDIIKHFDSPISSNQKICLHTCEPEKSIKKVTPASAKPVLKASVIPDDPLDQAKVGRYNYSLTDSLSIEPTTIKLFFDCSFPVVPPMEKKGFENAVFQSTLHARQFSQATTASQNGKNSPNSAQESPKGVGETTYQEWFTKVASKPASQHHQESTMPSPGRPSPSRQSYGSSPYVSYPNDPINFYTLNGEHRVPPSRYLRPF</sequence>
<organism evidence="9">
    <name type="scientific">Enterobius vermicularis</name>
    <name type="common">Human pinworm</name>
    <dbReference type="NCBI Taxonomy" id="51028"/>
    <lineage>
        <taxon>Eukaryota</taxon>
        <taxon>Metazoa</taxon>
        <taxon>Ecdysozoa</taxon>
        <taxon>Nematoda</taxon>
        <taxon>Chromadorea</taxon>
        <taxon>Rhabditida</taxon>
        <taxon>Spirurina</taxon>
        <taxon>Oxyuridomorpha</taxon>
        <taxon>Oxyuroidea</taxon>
        <taxon>Oxyuridae</taxon>
        <taxon>Enterobius</taxon>
    </lineage>
</organism>
<protein>
    <submittedName>
        <fullName evidence="9">EGF-like domain-containing protein</fullName>
    </submittedName>
</protein>
<gene>
    <name evidence="7" type="ORF">EVEC_LOCUS8570</name>
</gene>
<feature type="domain" description="DOMON" evidence="5">
    <location>
        <begin position="896"/>
        <end position="1006"/>
    </location>
</feature>
<dbReference type="CDD" id="cd19941">
    <property type="entry name" value="TIL"/>
    <property type="match status" value="3"/>
</dbReference>